<dbReference type="SMART" id="SM00212">
    <property type="entry name" value="UBCc"/>
    <property type="match status" value="1"/>
</dbReference>
<dbReference type="EMBL" id="RBNJ01008697">
    <property type="protein sequence ID" value="RUS27310.1"/>
    <property type="molecule type" value="Genomic_DNA"/>
</dbReference>
<feature type="active site" description="Glycyl thioester intermediate" evidence="3">
    <location>
        <position position="63"/>
    </location>
</feature>
<evidence type="ECO:0000256" key="4">
    <source>
        <dbReference type="RuleBase" id="RU362109"/>
    </source>
</evidence>
<dbReference type="PANTHER" id="PTHR24067">
    <property type="entry name" value="UBIQUITIN-CONJUGATING ENZYME E2"/>
    <property type="match status" value="1"/>
</dbReference>
<evidence type="ECO:0000313" key="8">
    <source>
        <dbReference type="Proteomes" id="UP000274822"/>
    </source>
</evidence>
<evidence type="ECO:0000256" key="3">
    <source>
        <dbReference type="PROSITE-ProRule" id="PRU10133"/>
    </source>
</evidence>
<evidence type="ECO:0000313" key="7">
    <source>
        <dbReference type="EMBL" id="RUS27310.1"/>
    </source>
</evidence>
<comment type="similarity">
    <text evidence="4">Belongs to the ubiquitin-conjugating enzyme family.</text>
</comment>
<dbReference type="Gene3D" id="3.10.110.10">
    <property type="entry name" value="Ubiquitin Conjugating Enzyme"/>
    <property type="match status" value="1"/>
</dbReference>
<evidence type="ECO:0000256" key="2">
    <source>
        <dbReference type="ARBA" id="ARBA00022786"/>
    </source>
</evidence>
<accession>A0A433QBY3</accession>
<dbReference type="CDD" id="cd23804">
    <property type="entry name" value="UBCc_UBE2S"/>
    <property type="match status" value="1"/>
</dbReference>
<proteinExistence type="inferred from homology"/>
<keyword evidence="1" id="KW-0808">Transferase</keyword>
<keyword evidence="2 4" id="KW-0833">Ubl conjugation pathway</keyword>
<sequence>GREEREGRVGRRGLAAHEKGTPYEGGYFRVKLALGADFPNAPPKAYFVTKIFHPNVSKTGEVCVNTLKKDWKKDLGLAHILLTIKCLLIAPNPESALNDEAGKLLLERYEDYAKHARLMTSIHAMAGKGEFAKKIAGEPSTTEPKSLTTERGLAPLAPATNNPEQHDKGVLVTSSANHANHANVPPVATAPGVVVTKKRTATVDSSAKSKVDKKKADKKKGLRRL</sequence>
<dbReference type="SUPFAM" id="SSF54495">
    <property type="entry name" value="UBC-like"/>
    <property type="match status" value="1"/>
</dbReference>
<evidence type="ECO:0000256" key="1">
    <source>
        <dbReference type="ARBA" id="ARBA00022679"/>
    </source>
</evidence>
<dbReference type="InterPro" id="IPR023313">
    <property type="entry name" value="UBQ-conjugating_AS"/>
</dbReference>
<dbReference type="InterPro" id="IPR016135">
    <property type="entry name" value="UBQ-conjugating_enzyme/RWD"/>
</dbReference>
<name>A0A433QBY3_9FUNG</name>
<evidence type="ECO:0000259" key="6">
    <source>
        <dbReference type="PROSITE" id="PS50127"/>
    </source>
</evidence>
<dbReference type="AlphaFoldDB" id="A0A433QBY3"/>
<keyword evidence="4" id="KW-0547">Nucleotide-binding</keyword>
<comment type="caution">
    <text evidence="7">The sequence shown here is derived from an EMBL/GenBank/DDBJ whole genome shotgun (WGS) entry which is preliminary data.</text>
</comment>
<gene>
    <name evidence="7" type="ORF">BC938DRAFT_483446</name>
</gene>
<dbReference type="GO" id="GO:0016740">
    <property type="term" value="F:transferase activity"/>
    <property type="evidence" value="ECO:0007669"/>
    <property type="project" value="UniProtKB-KW"/>
</dbReference>
<protein>
    <submittedName>
        <fullName evidence="7">Ubiquitin-conjugating enzyme/RWD-like protein</fullName>
    </submittedName>
</protein>
<dbReference type="PROSITE" id="PS50127">
    <property type="entry name" value="UBC_2"/>
    <property type="match status" value="1"/>
</dbReference>
<evidence type="ECO:0000256" key="5">
    <source>
        <dbReference type="SAM" id="MobiDB-lite"/>
    </source>
</evidence>
<dbReference type="InterPro" id="IPR000608">
    <property type="entry name" value="UBC"/>
</dbReference>
<reference evidence="7 8" key="1">
    <citation type="journal article" date="2018" name="New Phytol.">
        <title>Phylogenomics of Endogonaceae and evolution of mycorrhizas within Mucoromycota.</title>
        <authorList>
            <person name="Chang Y."/>
            <person name="Desiro A."/>
            <person name="Na H."/>
            <person name="Sandor L."/>
            <person name="Lipzen A."/>
            <person name="Clum A."/>
            <person name="Barry K."/>
            <person name="Grigoriev I.V."/>
            <person name="Martin F.M."/>
            <person name="Stajich J.E."/>
            <person name="Smith M.E."/>
            <person name="Bonito G."/>
            <person name="Spatafora J.W."/>
        </authorList>
    </citation>
    <scope>NUCLEOTIDE SEQUENCE [LARGE SCALE GENOMIC DNA]</scope>
    <source>
        <strain evidence="7 8">AD002</strain>
    </source>
</reference>
<dbReference type="InterPro" id="IPR050113">
    <property type="entry name" value="Ub_conjugating_enzyme"/>
</dbReference>
<feature type="domain" description="UBC core" evidence="6">
    <location>
        <begin position="1"/>
        <end position="125"/>
    </location>
</feature>
<feature type="non-terminal residue" evidence="7">
    <location>
        <position position="1"/>
    </location>
</feature>
<organism evidence="7 8">
    <name type="scientific">Jimgerdemannia flammicorona</name>
    <dbReference type="NCBI Taxonomy" id="994334"/>
    <lineage>
        <taxon>Eukaryota</taxon>
        <taxon>Fungi</taxon>
        <taxon>Fungi incertae sedis</taxon>
        <taxon>Mucoromycota</taxon>
        <taxon>Mucoromycotina</taxon>
        <taxon>Endogonomycetes</taxon>
        <taxon>Endogonales</taxon>
        <taxon>Endogonaceae</taxon>
        <taxon>Jimgerdemannia</taxon>
    </lineage>
</organism>
<dbReference type="Proteomes" id="UP000274822">
    <property type="component" value="Unassembled WGS sequence"/>
</dbReference>
<keyword evidence="8" id="KW-1185">Reference proteome</keyword>
<feature type="region of interest" description="Disordered" evidence="5">
    <location>
        <begin position="199"/>
        <end position="225"/>
    </location>
</feature>
<dbReference type="GO" id="GO:0005524">
    <property type="term" value="F:ATP binding"/>
    <property type="evidence" value="ECO:0007669"/>
    <property type="project" value="UniProtKB-UniRule"/>
</dbReference>
<keyword evidence="4" id="KW-0067">ATP-binding</keyword>
<dbReference type="PROSITE" id="PS00183">
    <property type="entry name" value="UBC_1"/>
    <property type="match status" value="1"/>
</dbReference>
<feature type="compositionally biased region" description="Basic residues" evidence="5">
    <location>
        <begin position="211"/>
        <end position="225"/>
    </location>
</feature>
<dbReference type="Pfam" id="PF00179">
    <property type="entry name" value="UQ_con"/>
    <property type="match status" value="1"/>
</dbReference>